<dbReference type="Gene3D" id="3.40.50.620">
    <property type="entry name" value="HUPs"/>
    <property type="match status" value="1"/>
</dbReference>
<protein>
    <submittedName>
        <fullName evidence="3">TIGR00268 family protein</fullName>
    </submittedName>
</protein>
<organism evidence="3 4">
    <name type="scientific">Candidatus Sherwoodlollariibacterium unditelluris</name>
    <dbReference type="NCBI Taxonomy" id="1974757"/>
    <lineage>
        <taxon>Bacteria</taxon>
        <taxon>Pseudomonadati</taxon>
        <taxon>Candidatus Omnitrophota</taxon>
        <taxon>Candidatus Sherwoodlollariibacterium</taxon>
    </lineage>
</organism>
<dbReference type="PANTHER" id="PTHR43169">
    <property type="entry name" value="EXSB FAMILY PROTEIN"/>
    <property type="match status" value="1"/>
</dbReference>
<evidence type="ECO:0000313" key="4">
    <source>
        <dbReference type="Proteomes" id="UP000231292"/>
    </source>
</evidence>
<gene>
    <name evidence="3" type="ORF">COX41_02500</name>
</gene>
<dbReference type="CDD" id="cd01990">
    <property type="entry name" value="LarE-like"/>
    <property type="match status" value="1"/>
</dbReference>
<dbReference type="InterPro" id="IPR018317">
    <property type="entry name" value="QueC"/>
</dbReference>
<dbReference type="GO" id="GO:0008616">
    <property type="term" value="P:tRNA queuosine(34) biosynthetic process"/>
    <property type="evidence" value="ECO:0007669"/>
    <property type="project" value="UniProtKB-KW"/>
</dbReference>
<dbReference type="InterPro" id="IPR014729">
    <property type="entry name" value="Rossmann-like_a/b/a_fold"/>
</dbReference>
<dbReference type="PANTHER" id="PTHR43169:SF2">
    <property type="entry name" value="NAD_GMP SYNTHASE DOMAIN-CONTAINING PROTEIN"/>
    <property type="match status" value="1"/>
</dbReference>
<dbReference type="InterPro" id="IPR052188">
    <property type="entry name" value="Ni-pincer_cofactor_biosynth"/>
</dbReference>
<dbReference type="PIRSF" id="PIRSF006661">
    <property type="entry name" value="PP-lp_UCP006661"/>
    <property type="match status" value="1"/>
</dbReference>
<evidence type="ECO:0000256" key="1">
    <source>
        <dbReference type="ARBA" id="ARBA00022785"/>
    </source>
</evidence>
<dbReference type="AlphaFoldDB" id="A0A2G9YJV1"/>
<comment type="caution">
    <text evidence="3">The sequence shown here is derived from an EMBL/GenBank/DDBJ whole genome shotgun (WGS) entry which is preliminary data.</text>
</comment>
<dbReference type="Proteomes" id="UP000231292">
    <property type="component" value="Unassembled WGS sequence"/>
</dbReference>
<dbReference type="EMBL" id="PCRK01000055">
    <property type="protein sequence ID" value="PIP19506.1"/>
    <property type="molecule type" value="Genomic_DNA"/>
</dbReference>
<evidence type="ECO:0000256" key="2">
    <source>
        <dbReference type="PIRSR" id="PIRSR006661-1"/>
    </source>
</evidence>
<dbReference type="NCBIfam" id="TIGR00268">
    <property type="entry name" value="ATP-dependent sacrificial sulfur transferase LarE"/>
    <property type="match status" value="1"/>
</dbReference>
<sequence length="271" mass="30712">MGLLKKLNNLKKIILDSKSAIIAFSGGVDSSFLLFIASKVLSRDKLLAVTANSPTYPKQELAVAKKIASSFRVKHRIINTRELNDRRFVSNPKNRCYFCKKELFSSLKHIARKDSLNNIFDASSISDKKDFRPGIKAKIELGVRSPLQEAGLIKSEIRCLSKMLGLNNWNKPSLACLASRIPYGIPVTRRILRRIEDGEVFLAKMGFEQVRLRHYNGLCRIEVLKKDIPRLILMSKRIIDKLKRLGYNYITVDLEGYRSGSMNPASAGRGW</sequence>
<evidence type="ECO:0000313" key="3">
    <source>
        <dbReference type="EMBL" id="PIP19506.1"/>
    </source>
</evidence>
<accession>A0A2G9YJV1</accession>
<proteinExistence type="predicted"/>
<name>A0A2G9YJV1_9BACT</name>
<dbReference type="Pfam" id="PF06508">
    <property type="entry name" value="QueC"/>
    <property type="match status" value="1"/>
</dbReference>
<feature type="active site" description="Nucleophile and sulfur donor" evidence="2">
    <location>
        <position position="176"/>
    </location>
</feature>
<dbReference type="GO" id="GO:0016783">
    <property type="term" value="F:sulfurtransferase activity"/>
    <property type="evidence" value="ECO:0007669"/>
    <property type="project" value="InterPro"/>
</dbReference>
<reference evidence="3 4" key="1">
    <citation type="submission" date="2017-09" db="EMBL/GenBank/DDBJ databases">
        <title>Depth-based differentiation of microbial function through sediment-hosted aquifers and enrichment of novel symbionts in the deep terrestrial subsurface.</title>
        <authorList>
            <person name="Probst A.J."/>
            <person name="Ladd B."/>
            <person name="Jarett J.K."/>
            <person name="Geller-Mcgrath D.E."/>
            <person name="Sieber C.M."/>
            <person name="Emerson J.B."/>
            <person name="Anantharaman K."/>
            <person name="Thomas B.C."/>
            <person name="Malmstrom R."/>
            <person name="Stieglmeier M."/>
            <person name="Klingl A."/>
            <person name="Woyke T."/>
            <person name="Ryan C.M."/>
            <person name="Banfield J.F."/>
        </authorList>
    </citation>
    <scope>NUCLEOTIDE SEQUENCE [LARGE SCALE GENOMIC DNA]</scope>
    <source>
        <strain evidence="3">CG23_combo_of_CG06-09_8_20_14_all_41_10</strain>
    </source>
</reference>
<keyword evidence="1" id="KW-0671">Queuosine biosynthesis</keyword>
<dbReference type="SUPFAM" id="SSF52402">
    <property type="entry name" value="Adenine nucleotide alpha hydrolases-like"/>
    <property type="match status" value="1"/>
</dbReference>
<dbReference type="InterPro" id="IPR005232">
    <property type="entry name" value="LarE"/>
</dbReference>